<organism evidence="3 4">
    <name type="scientific">Christiangramia sediminicola</name>
    <dbReference type="NCBI Taxonomy" id="3073267"/>
    <lineage>
        <taxon>Bacteria</taxon>
        <taxon>Pseudomonadati</taxon>
        <taxon>Bacteroidota</taxon>
        <taxon>Flavobacteriia</taxon>
        <taxon>Flavobacteriales</taxon>
        <taxon>Flavobacteriaceae</taxon>
        <taxon>Christiangramia</taxon>
    </lineage>
</organism>
<sequence length="360" mass="40904">MYLDLIAGTRPNFVKIASIIHAIDESELNFTYRLIHTGQHYDKKLSTNFFKDLKLPEPDHNLGVGSGSQAKQTAEIMTAYEKLLEDKTPDICIVVGDVTSSMACAITAKKMLVKVAHIEAGLRSYDWEMPEEINRVLIDSIADYFFTTTIEAKTYLLSTGKDANSVYHVGNTMIDTLVRFKQHFRKPDIWNRLDLKKDQYLVLTMHRPSNVDGLNHLEKILKSITSYRKDIPIIFPVHPRTENAMKRLKFDCSNLFLSSALDYLEFNFLVQNSKAVITDSGGITEETTVLGIPCLTIRENTERPETTEIGTNEIVGTDPKKIEDAFSRLFNNNWRKGSIPNLWDGNTGLRILRVLNQLNS</sequence>
<dbReference type="PANTHER" id="PTHR43174">
    <property type="entry name" value="UDP-N-ACETYLGLUCOSAMINE 2-EPIMERASE"/>
    <property type="match status" value="1"/>
</dbReference>
<evidence type="ECO:0000313" key="4">
    <source>
        <dbReference type="Proteomes" id="UP001257234"/>
    </source>
</evidence>
<protein>
    <submittedName>
        <fullName evidence="3">UDP-N-acetylglucosamine 2-epimerase (Non-hydrolyzing)</fullName>
        <ecNumber evidence="3">5.1.3.14</ecNumber>
    </submittedName>
</protein>
<dbReference type="SUPFAM" id="SSF53756">
    <property type="entry name" value="UDP-Glycosyltransferase/glycogen phosphorylase"/>
    <property type="match status" value="1"/>
</dbReference>
<feature type="domain" description="UDP-N-acetylglucosamine 2-epimerase" evidence="2">
    <location>
        <begin position="26"/>
        <end position="355"/>
    </location>
</feature>
<proteinExistence type="inferred from homology"/>
<dbReference type="GO" id="GO:0008761">
    <property type="term" value="F:UDP-N-acetylglucosamine 2-epimerase activity"/>
    <property type="evidence" value="ECO:0007669"/>
    <property type="project" value="UniProtKB-EC"/>
</dbReference>
<reference evidence="4" key="1">
    <citation type="submission" date="2023-07" db="EMBL/GenBank/DDBJ databases">
        <title>Christiangramia sp. SM2212., a novel bacterium of the family Flavobacteriaceae isolated from the sea sediment.</title>
        <authorList>
            <person name="Wang J."/>
            <person name="Zhang X."/>
        </authorList>
    </citation>
    <scope>NUCLEOTIDE SEQUENCE [LARGE SCALE GENOMIC DNA]</scope>
    <source>
        <strain evidence="4">SM2212</strain>
    </source>
</reference>
<dbReference type="InterPro" id="IPR029767">
    <property type="entry name" value="WecB-like"/>
</dbReference>
<evidence type="ECO:0000259" key="2">
    <source>
        <dbReference type="Pfam" id="PF02350"/>
    </source>
</evidence>
<dbReference type="EMBL" id="JAVJIU010000001">
    <property type="protein sequence ID" value="MDR5589708.1"/>
    <property type="molecule type" value="Genomic_DNA"/>
</dbReference>
<comment type="similarity">
    <text evidence="1">Belongs to the UDP-N-acetylglucosamine 2-epimerase family.</text>
</comment>
<dbReference type="Proteomes" id="UP001257234">
    <property type="component" value="Unassembled WGS sequence"/>
</dbReference>
<comment type="caution">
    <text evidence="3">The sequence shown here is derived from an EMBL/GenBank/DDBJ whole genome shotgun (WGS) entry which is preliminary data.</text>
</comment>
<dbReference type="CDD" id="cd03786">
    <property type="entry name" value="GTB_UDP-GlcNAc_2-Epimerase"/>
    <property type="match status" value="1"/>
</dbReference>
<name>A0ABU1ENA7_9FLAO</name>
<keyword evidence="4" id="KW-1185">Reference proteome</keyword>
<dbReference type="EC" id="5.1.3.14" evidence="3"/>
<dbReference type="InterPro" id="IPR003331">
    <property type="entry name" value="UDP_GlcNAc_Epimerase_2_dom"/>
</dbReference>
<dbReference type="NCBIfam" id="TIGR00236">
    <property type="entry name" value="wecB"/>
    <property type="match status" value="1"/>
</dbReference>
<dbReference type="PANTHER" id="PTHR43174:SF1">
    <property type="entry name" value="UDP-N-ACETYLGLUCOSAMINE 2-EPIMERASE"/>
    <property type="match status" value="1"/>
</dbReference>
<evidence type="ECO:0000313" key="3">
    <source>
        <dbReference type="EMBL" id="MDR5589708.1"/>
    </source>
</evidence>
<keyword evidence="1 3" id="KW-0413">Isomerase</keyword>
<dbReference type="Gene3D" id="3.40.50.2000">
    <property type="entry name" value="Glycogen Phosphorylase B"/>
    <property type="match status" value="2"/>
</dbReference>
<evidence type="ECO:0000256" key="1">
    <source>
        <dbReference type="RuleBase" id="RU003513"/>
    </source>
</evidence>
<accession>A0ABU1ENA7</accession>
<dbReference type="RefSeq" id="WP_309560582.1">
    <property type="nucleotide sequence ID" value="NZ_JAVJIU010000001.1"/>
</dbReference>
<gene>
    <name evidence="3" type="primary">wecB</name>
    <name evidence="3" type="ORF">RE431_03595</name>
</gene>
<dbReference type="Pfam" id="PF02350">
    <property type="entry name" value="Epimerase_2"/>
    <property type="match status" value="1"/>
</dbReference>